<dbReference type="Pfam" id="PF00931">
    <property type="entry name" value="NB-ARC"/>
    <property type="match status" value="1"/>
</dbReference>
<proteinExistence type="predicted"/>
<dbReference type="PANTHER" id="PTHR11017:SF564">
    <property type="entry name" value="DISEASE RESISTANCE PROTEIN (TIR-NBS CLASS)"/>
    <property type="match status" value="1"/>
</dbReference>
<dbReference type="GO" id="GO:0007165">
    <property type="term" value="P:signal transduction"/>
    <property type="evidence" value="ECO:0007669"/>
    <property type="project" value="InterPro"/>
</dbReference>
<dbReference type="ExpressionAtlas" id="A0A5S9WTU7">
    <property type="expression patterns" value="baseline and differential"/>
</dbReference>
<name>A0A5S9WTU7_ARATH</name>
<dbReference type="SUPFAM" id="SSF52540">
    <property type="entry name" value="P-loop containing nucleoside triphosphate hydrolases"/>
    <property type="match status" value="2"/>
</dbReference>
<evidence type="ECO:0000259" key="3">
    <source>
        <dbReference type="PROSITE" id="PS50104"/>
    </source>
</evidence>
<dbReference type="OrthoDB" id="1111725at2759"/>
<dbReference type="Gene3D" id="3.40.50.300">
    <property type="entry name" value="P-loop containing nucleotide triphosphate hydrolases"/>
    <property type="match status" value="2"/>
</dbReference>
<protein>
    <recommendedName>
        <fullName evidence="3">TIR domain-containing protein</fullName>
    </recommendedName>
</protein>
<dbReference type="PRINTS" id="PR00364">
    <property type="entry name" value="DISEASERSIST"/>
</dbReference>
<feature type="domain" description="TIR" evidence="3">
    <location>
        <begin position="4"/>
        <end position="180"/>
    </location>
</feature>
<dbReference type="Gene3D" id="1.10.8.430">
    <property type="entry name" value="Helical domain of apoptotic protease-activating factors"/>
    <property type="match status" value="1"/>
</dbReference>
<dbReference type="Pfam" id="PF01582">
    <property type="entry name" value="TIR"/>
    <property type="match status" value="1"/>
</dbReference>
<dbReference type="SMART" id="SM00255">
    <property type="entry name" value="TIR"/>
    <property type="match status" value="1"/>
</dbReference>
<keyword evidence="1" id="KW-0520">NAD</keyword>
<dbReference type="InterPro" id="IPR027417">
    <property type="entry name" value="P-loop_NTPase"/>
</dbReference>
<dbReference type="AlphaFoldDB" id="A0A5S9WTU7"/>
<dbReference type="Proteomes" id="UP000434276">
    <property type="component" value="Unassembled WGS sequence"/>
</dbReference>
<dbReference type="InterPro" id="IPR002182">
    <property type="entry name" value="NB-ARC"/>
</dbReference>
<organism evidence="4 5">
    <name type="scientific">Arabidopsis thaliana</name>
    <name type="common">Mouse-ear cress</name>
    <dbReference type="NCBI Taxonomy" id="3702"/>
    <lineage>
        <taxon>Eukaryota</taxon>
        <taxon>Viridiplantae</taxon>
        <taxon>Streptophyta</taxon>
        <taxon>Embryophyta</taxon>
        <taxon>Tracheophyta</taxon>
        <taxon>Spermatophyta</taxon>
        <taxon>Magnoliopsida</taxon>
        <taxon>eudicotyledons</taxon>
        <taxon>Gunneridae</taxon>
        <taxon>Pentapetalae</taxon>
        <taxon>rosids</taxon>
        <taxon>malvids</taxon>
        <taxon>Brassicales</taxon>
        <taxon>Brassicaceae</taxon>
        <taxon>Camelineae</taxon>
        <taxon>Arabidopsis</taxon>
    </lineage>
</organism>
<feature type="coiled-coil region" evidence="2">
    <location>
        <begin position="480"/>
        <end position="507"/>
    </location>
</feature>
<dbReference type="InterPro" id="IPR044974">
    <property type="entry name" value="Disease_R_plants"/>
</dbReference>
<gene>
    <name evidence="4" type="ORF">C24_LOCUS6208</name>
</gene>
<dbReference type="GO" id="GO:0043531">
    <property type="term" value="F:ADP binding"/>
    <property type="evidence" value="ECO:0007669"/>
    <property type="project" value="InterPro"/>
</dbReference>
<evidence type="ECO:0000256" key="1">
    <source>
        <dbReference type="ARBA" id="ARBA00023027"/>
    </source>
</evidence>
<dbReference type="Gene3D" id="3.40.50.10140">
    <property type="entry name" value="Toll/interleukin-1 receptor homology (TIR) domain"/>
    <property type="match status" value="1"/>
</dbReference>
<keyword evidence="2" id="KW-0175">Coiled coil</keyword>
<dbReference type="SUPFAM" id="SSF52200">
    <property type="entry name" value="Toll/Interleukin receptor TIR domain"/>
    <property type="match status" value="1"/>
</dbReference>
<accession>A0A5S9WTU7</accession>
<dbReference type="PANTHER" id="PTHR11017">
    <property type="entry name" value="LEUCINE-RICH REPEAT-CONTAINING PROTEIN"/>
    <property type="match status" value="1"/>
</dbReference>
<evidence type="ECO:0000256" key="2">
    <source>
        <dbReference type="SAM" id="Coils"/>
    </source>
</evidence>
<sequence>MVSVSYDVFPSFNGKDVRKSFLSHLLRELSGKGIGVYMKEEEEDKEMIEKKKPMNFRQEIHLELKAAIQMSRVAVVVLSKNYASSTWCLDELDKIMVFARKQSTPVVPVYYEVDLNDVRYQKGQFREDFERHGEIENPETLHRWREALVKLTNRHGFSSHDSEDDSKLIRKITHHVSDLLSIRNDLRPGKACGDKSTVKKSSWTRLVSDSDRLVATMSGKSKISIAMDRHMESINGILDIESISQVRVIGVLGVPGIGKTTIARRLYHEVSSAFQDHCFFETPRSILDHFLGTQGIGKTNITENYQKLTPAFQDHSFLGTSRSNDDQGRNLAALSSSQAELLSPSSLKRKAIQILSPDLGSADKKRARFRHQRVLVIIDNTDTIQQLEGIMKDVKSLGSGSRVIVTTQNKSLLLACGIEHVYEVGSLKYDEGLELFSECAFRKQYPPANFEQLSVRAVQLTGCLPLGLKLLGSFLCGKTKEDWERELEQLEAGQDEAIVELSKLIAQGIPHSRTKEDWECDVQRLDIKQDKAILEILKLISQDRD</sequence>
<evidence type="ECO:0000313" key="4">
    <source>
        <dbReference type="EMBL" id="CAA0331876.1"/>
    </source>
</evidence>
<dbReference type="InterPro" id="IPR042197">
    <property type="entry name" value="Apaf_helical"/>
</dbReference>
<dbReference type="FunFam" id="3.40.50.10140:FF:000007">
    <property type="entry name" value="Disease resistance protein (TIR-NBS-LRR class)"/>
    <property type="match status" value="1"/>
</dbReference>
<dbReference type="InterPro" id="IPR035897">
    <property type="entry name" value="Toll_tir_struct_dom_sf"/>
</dbReference>
<dbReference type="PROSITE" id="PS50104">
    <property type="entry name" value="TIR"/>
    <property type="match status" value="1"/>
</dbReference>
<dbReference type="InterPro" id="IPR000157">
    <property type="entry name" value="TIR_dom"/>
</dbReference>
<evidence type="ECO:0000313" key="5">
    <source>
        <dbReference type="Proteomes" id="UP000434276"/>
    </source>
</evidence>
<dbReference type="GO" id="GO:0006952">
    <property type="term" value="P:defense response"/>
    <property type="evidence" value="ECO:0007669"/>
    <property type="project" value="InterPro"/>
</dbReference>
<reference evidence="4 5" key="1">
    <citation type="submission" date="2019-12" db="EMBL/GenBank/DDBJ databases">
        <authorList>
            <person name="Jiao W.-B."/>
            <person name="Schneeberger K."/>
        </authorList>
    </citation>
    <scope>NUCLEOTIDE SEQUENCE [LARGE SCALE GENOMIC DNA]</scope>
    <source>
        <strain evidence="5">cv. C24</strain>
    </source>
</reference>
<dbReference type="EMBL" id="CACSHJ010000087">
    <property type="protein sequence ID" value="CAA0331876.1"/>
    <property type="molecule type" value="Genomic_DNA"/>
</dbReference>